<accession>A0A1D3JL19</accession>
<dbReference type="KEGG" id="pmal:PMUG01_05015300"/>
<evidence type="ECO:0000313" key="4">
    <source>
        <dbReference type="Proteomes" id="UP000219813"/>
    </source>
</evidence>
<dbReference type="OMA" id="EFKRMAW"/>
<feature type="domain" description="Tryptophan/threonine-rich plasmodium antigen C-terminal" evidence="2">
    <location>
        <begin position="89"/>
        <end position="304"/>
    </location>
</feature>
<proteinExistence type="predicted"/>
<dbReference type="AlphaFoldDB" id="A0A1D3JL19"/>
<keyword evidence="1" id="KW-1133">Transmembrane helix</keyword>
<dbReference type="RefSeq" id="XP_028860303.1">
    <property type="nucleotide sequence ID" value="XM_029003348.1"/>
</dbReference>
<keyword evidence="4" id="KW-1185">Reference proteome</keyword>
<sequence>MNTRDISKKEYASTTLTKTHRKSLMSYIRLTSISARLSIIIFIFSCAFFLNHVSAALPGKPNPCNPSQVTTADLRELNIEEAEEFKRMAWNNWLMRLESEWKHFNETLEKDKVQWLEEREQVWNDWLNNMQNNWNNYNEEMHKEYKTEVLEKSEHWSESQWIKWMQTEGRQIMELQWEKWVHDNDYSLNQLILNKWVQWKNNKIKSWLANEWKAEEDYYWANWEYSTTAKWLHFAERKLWLKWKERISREAEQWMNWVQMKESVYISEEWNKWPKWKNYKKILFNKWASNQIYKWTMKKQWKTWLKDCKNNTSQNEEKITI</sequence>
<protein>
    <submittedName>
        <fullName evidence="3">Tryptophan-rich antigen</fullName>
    </submittedName>
</protein>
<dbReference type="OrthoDB" id="380588at2759"/>
<dbReference type="InterPro" id="IPR022089">
    <property type="entry name" value="Plasmodium-antigen_C"/>
</dbReference>
<evidence type="ECO:0000259" key="2">
    <source>
        <dbReference type="Pfam" id="PF12319"/>
    </source>
</evidence>
<dbReference type="GeneID" id="39867195"/>
<name>A0A1D3JL19_PLAMA</name>
<dbReference type="Pfam" id="PF12319">
    <property type="entry name" value="TryThrA_C"/>
    <property type="match status" value="1"/>
</dbReference>
<organism evidence="3 4">
    <name type="scientific">Plasmodium malariae</name>
    <dbReference type="NCBI Taxonomy" id="5858"/>
    <lineage>
        <taxon>Eukaryota</taxon>
        <taxon>Sar</taxon>
        <taxon>Alveolata</taxon>
        <taxon>Apicomplexa</taxon>
        <taxon>Aconoidasida</taxon>
        <taxon>Haemosporida</taxon>
        <taxon>Plasmodiidae</taxon>
        <taxon>Plasmodium</taxon>
        <taxon>Plasmodium (Plasmodium)</taxon>
    </lineage>
</organism>
<reference evidence="3 4" key="1">
    <citation type="submission" date="2016-06" db="EMBL/GenBank/DDBJ databases">
        <authorList>
            <consortium name="Pathogen Informatics"/>
        </authorList>
    </citation>
    <scope>NUCLEOTIDE SEQUENCE [LARGE SCALE GENOMIC DNA]</scope>
</reference>
<dbReference type="EMBL" id="LT594626">
    <property type="protein sequence ID" value="SBT87293.1"/>
    <property type="molecule type" value="Genomic_DNA"/>
</dbReference>
<keyword evidence="1" id="KW-0472">Membrane</keyword>
<keyword evidence="1" id="KW-0812">Transmembrane</keyword>
<evidence type="ECO:0000313" key="3">
    <source>
        <dbReference type="EMBL" id="SBT87293.1"/>
    </source>
</evidence>
<evidence type="ECO:0000256" key="1">
    <source>
        <dbReference type="SAM" id="Phobius"/>
    </source>
</evidence>
<feature type="transmembrane region" description="Helical" evidence="1">
    <location>
        <begin position="27"/>
        <end position="50"/>
    </location>
</feature>
<dbReference type="VEuPathDB" id="PlasmoDB:PmUG01_05015300"/>
<dbReference type="Proteomes" id="UP000219813">
    <property type="component" value="Chromosome 5"/>
</dbReference>
<gene>
    <name evidence="3" type="primary">PmUG01_05015300</name>
    <name evidence="3" type="ORF">PMUG01_05015300</name>
</gene>